<accession>A0ABN8RNS3</accession>
<reference evidence="1 2" key="1">
    <citation type="submission" date="2022-05" db="EMBL/GenBank/DDBJ databases">
        <authorList>
            <consortium name="Genoscope - CEA"/>
            <person name="William W."/>
        </authorList>
    </citation>
    <scope>NUCLEOTIDE SEQUENCE [LARGE SCALE GENOMIC DNA]</scope>
</reference>
<dbReference type="Gene3D" id="3.40.720.10">
    <property type="entry name" value="Alkaline Phosphatase, subunit A"/>
    <property type="match status" value="1"/>
</dbReference>
<dbReference type="EMBL" id="CALNXI010001924">
    <property type="protein sequence ID" value="CAH3179769.1"/>
    <property type="molecule type" value="Genomic_DNA"/>
</dbReference>
<dbReference type="Proteomes" id="UP001159427">
    <property type="component" value="Unassembled WGS sequence"/>
</dbReference>
<name>A0ABN8RNS3_9CNID</name>
<evidence type="ECO:0008006" key="3">
    <source>
        <dbReference type="Google" id="ProtNLM"/>
    </source>
</evidence>
<keyword evidence="2" id="KW-1185">Reference proteome</keyword>
<feature type="non-terminal residue" evidence="1">
    <location>
        <position position="1"/>
    </location>
</feature>
<proteinExistence type="predicted"/>
<organism evidence="1 2">
    <name type="scientific">Porites evermanni</name>
    <dbReference type="NCBI Taxonomy" id="104178"/>
    <lineage>
        <taxon>Eukaryota</taxon>
        <taxon>Metazoa</taxon>
        <taxon>Cnidaria</taxon>
        <taxon>Anthozoa</taxon>
        <taxon>Hexacorallia</taxon>
        <taxon>Scleractinia</taxon>
        <taxon>Fungiina</taxon>
        <taxon>Poritidae</taxon>
        <taxon>Porites</taxon>
    </lineage>
</organism>
<dbReference type="InterPro" id="IPR017850">
    <property type="entry name" value="Alkaline_phosphatase_core_sf"/>
</dbReference>
<evidence type="ECO:0000313" key="2">
    <source>
        <dbReference type="Proteomes" id="UP001159427"/>
    </source>
</evidence>
<sequence length="400" mass="46464">CFVFFSIFNGISSKEEKRANKDTVIMVSLDGMGWQFISGQFAGTPNLDAVGRNGVRAKHTFNVVPTKTWPTHHSYLTGLYPESHGIVSNKFWDPLYQEMYIYDYDCSSKDPKFYKAAEPIWLTLQKQGGKSGLYFWPGDEGYTEKPTYYEKPFCLPFKSRLDKVINWFKSKEPPKFVGVYIDHPDWEGHDYGSHSKQYKEAIEKVDREVVGYLTKRLRDVNLIDNVNLIFVSDNSFNNISSARQIFFDDYLDRSAYMMTESTALGHIWPKDEKLEEIFENLTKVKNPHMKIYKKQDIPESFHWKHNRRIPPTLIDPELGWSVTQSRGNPNTSWVYGTHGWPPRESQSYPIFFAQGPAFKKGFEVQPSNIVDLYPLMCHLLGIQPQPNNGSFENVRVMLRE</sequence>
<dbReference type="CDD" id="cd16018">
    <property type="entry name" value="Enpp"/>
    <property type="match status" value="1"/>
</dbReference>
<feature type="non-terminal residue" evidence="1">
    <location>
        <position position="400"/>
    </location>
</feature>
<dbReference type="PANTHER" id="PTHR10151:SF120">
    <property type="entry name" value="BIS(5'-ADENOSYL)-TRIPHOSPHATASE"/>
    <property type="match status" value="1"/>
</dbReference>
<dbReference type="PANTHER" id="PTHR10151">
    <property type="entry name" value="ECTONUCLEOTIDE PYROPHOSPHATASE/PHOSPHODIESTERASE"/>
    <property type="match status" value="1"/>
</dbReference>
<dbReference type="SUPFAM" id="SSF53649">
    <property type="entry name" value="Alkaline phosphatase-like"/>
    <property type="match status" value="1"/>
</dbReference>
<dbReference type="InterPro" id="IPR002591">
    <property type="entry name" value="Phosphodiest/P_Trfase"/>
</dbReference>
<gene>
    <name evidence="1" type="ORF">PEVE_00012559</name>
</gene>
<dbReference type="Pfam" id="PF01663">
    <property type="entry name" value="Phosphodiest"/>
    <property type="match status" value="1"/>
</dbReference>
<protein>
    <recommendedName>
        <fullName evidence="3">Alkaline phosphatase family protein</fullName>
    </recommendedName>
</protein>
<comment type="caution">
    <text evidence="1">The sequence shown here is derived from an EMBL/GenBank/DDBJ whole genome shotgun (WGS) entry which is preliminary data.</text>
</comment>
<evidence type="ECO:0000313" key="1">
    <source>
        <dbReference type="EMBL" id="CAH3179769.1"/>
    </source>
</evidence>